<dbReference type="InterPro" id="IPR000306">
    <property type="entry name" value="Znf_FYVE"/>
</dbReference>
<name>A0A8S3ZR84_9EUPU</name>
<feature type="non-terminal residue" evidence="8">
    <location>
        <position position="1"/>
    </location>
</feature>
<evidence type="ECO:0000256" key="3">
    <source>
        <dbReference type="ARBA" id="ARBA00022833"/>
    </source>
</evidence>
<dbReference type="InterPro" id="IPR013083">
    <property type="entry name" value="Znf_RING/FYVE/PHD"/>
</dbReference>
<evidence type="ECO:0000313" key="8">
    <source>
        <dbReference type="EMBL" id="CAG5132023.1"/>
    </source>
</evidence>
<dbReference type="GO" id="GO:0008270">
    <property type="term" value="F:zinc ion binding"/>
    <property type="evidence" value="ECO:0007669"/>
    <property type="project" value="UniProtKB-KW"/>
</dbReference>
<sequence length="224" mass="25640">ACESTVKHKTEMVAKLEEKTNQLVSALKEMEFRLKQSESDKVAAVETARKLGQIIAEKDQKRSALETSLQIEKEWRAALQANYEQEKEKLAQTQMEIAQLKDLKRDYSLLITRHEELRVQCQEQESALAELGSHLSESKLKVEDMREATAIQREAHWASDETVTHCKQCSKEFSLARRKHHCRNCGDIYCGECSDNKMPLPSSSKPVRVCDTCQSQLLHRYSAS</sequence>
<gene>
    <name evidence="8" type="ORF">CUNI_LOCUS17581</name>
</gene>
<dbReference type="Gene3D" id="3.30.40.10">
    <property type="entry name" value="Zinc/RING finger domain, C3HC4 (zinc finger)"/>
    <property type="match status" value="1"/>
</dbReference>
<evidence type="ECO:0000313" key="9">
    <source>
        <dbReference type="Proteomes" id="UP000678393"/>
    </source>
</evidence>
<evidence type="ECO:0000256" key="1">
    <source>
        <dbReference type="ARBA" id="ARBA00022723"/>
    </source>
</evidence>
<dbReference type="CDD" id="cd15721">
    <property type="entry name" value="FYVE_RUFY1_like"/>
    <property type="match status" value="1"/>
</dbReference>
<feature type="domain" description="FYVE-type" evidence="7">
    <location>
        <begin position="160"/>
        <end position="218"/>
    </location>
</feature>
<keyword evidence="9" id="KW-1185">Reference proteome</keyword>
<reference evidence="8" key="1">
    <citation type="submission" date="2021-04" db="EMBL/GenBank/DDBJ databases">
        <authorList>
            <consortium name="Molecular Ecology Group"/>
        </authorList>
    </citation>
    <scope>NUCLEOTIDE SEQUENCE</scope>
</reference>
<dbReference type="Proteomes" id="UP000678393">
    <property type="component" value="Unassembled WGS sequence"/>
</dbReference>
<dbReference type="InterPro" id="IPR017455">
    <property type="entry name" value="Znf_FYVE-rel"/>
</dbReference>
<dbReference type="PANTHER" id="PTHR45956:SF6">
    <property type="entry name" value="RUN DOMAIN-CONTAINING PROTEIN"/>
    <property type="match status" value="1"/>
</dbReference>
<dbReference type="EMBL" id="CAJHNH020005024">
    <property type="protein sequence ID" value="CAG5132023.1"/>
    <property type="molecule type" value="Genomic_DNA"/>
</dbReference>
<evidence type="ECO:0000256" key="5">
    <source>
        <dbReference type="PROSITE-ProRule" id="PRU00091"/>
    </source>
</evidence>
<feature type="coiled-coil region" evidence="6">
    <location>
        <begin position="76"/>
        <end position="120"/>
    </location>
</feature>
<keyword evidence="2 5" id="KW-0863">Zinc-finger</keyword>
<dbReference type="InterPro" id="IPR011011">
    <property type="entry name" value="Znf_FYVE_PHD"/>
</dbReference>
<dbReference type="PANTHER" id="PTHR45956">
    <property type="entry name" value="RUN AND FYVE DOMAIN-CONTAINING PROTEIN 2-LIKE PROTEIN"/>
    <property type="match status" value="1"/>
</dbReference>
<dbReference type="SMART" id="SM00064">
    <property type="entry name" value="FYVE"/>
    <property type="match status" value="1"/>
</dbReference>
<dbReference type="GO" id="GO:0005737">
    <property type="term" value="C:cytoplasm"/>
    <property type="evidence" value="ECO:0007669"/>
    <property type="project" value="TreeGrafter"/>
</dbReference>
<evidence type="ECO:0000256" key="6">
    <source>
        <dbReference type="SAM" id="Coils"/>
    </source>
</evidence>
<proteinExistence type="predicted"/>
<keyword evidence="1" id="KW-0479">Metal-binding</keyword>
<dbReference type="InterPro" id="IPR047335">
    <property type="entry name" value="RUFY1-3"/>
</dbReference>
<comment type="caution">
    <text evidence="8">The sequence shown here is derived from an EMBL/GenBank/DDBJ whole genome shotgun (WGS) entry which is preliminary data.</text>
</comment>
<evidence type="ECO:0000256" key="4">
    <source>
        <dbReference type="ARBA" id="ARBA00023054"/>
    </source>
</evidence>
<keyword evidence="3" id="KW-0862">Zinc</keyword>
<dbReference type="PROSITE" id="PS50178">
    <property type="entry name" value="ZF_FYVE"/>
    <property type="match status" value="1"/>
</dbReference>
<accession>A0A8S3ZR84</accession>
<dbReference type="AlphaFoldDB" id="A0A8S3ZR84"/>
<dbReference type="SUPFAM" id="SSF57903">
    <property type="entry name" value="FYVE/PHD zinc finger"/>
    <property type="match status" value="1"/>
</dbReference>
<keyword evidence="4 6" id="KW-0175">Coiled coil</keyword>
<dbReference type="OrthoDB" id="79871at2759"/>
<protein>
    <recommendedName>
        <fullName evidence="7">FYVE-type domain-containing protein</fullName>
    </recommendedName>
</protein>
<dbReference type="Pfam" id="PF01363">
    <property type="entry name" value="FYVE"/>
    <property type="match status" value="1"/>
</dbReference>
<evidence type="ECO:0000259" key="7">
    <source>
        <dbReference type="PROSITE" id="PS50178"/>
    </source>
</evidence>
<organism evidence="8 9">
    <name type="scientific">Candidula unifasciata</name>
    <dbReference type="NCBI Taxonomy" id="100452"/>
    <lineage>
        <taxon>Eukaryota</taxon>
        <taxon>Metazoa</taxon>
        <taxon>Spiralia</taxon>
        <taxon>Lophotrochozoa</taxon>
        <taxon>Mollusca</taxon>
        <taxon>Gastropoda</taxon>
        <taxon>Heterobranchia</taxon>
        <taxon>Euthyneura</taxon>
        <taxon>Panpulmonata</taxon>
        <taxon>Eupulmonata</taxon>
        <taxon>Stylommatophora</taxon>
        <taxon>Helicina</taxon>
        <taxon>Helicoidea</taxon>
        <taxon>Geomitridae</taxon>
        <taxon>Candidula</taxon>
    </lineage>
</organism>
<evidence type="ECO:0000256" key="2">
    <source>
        <dbReference type="ARBA" id="ARBA00022771"/>
    </source>
</evidence>